<dbReference type="AlphaFoldDB" id="A0A8H8RW66"/>
<keyword evidence="3" id="KW-1185">Reference proteome</keyword>
<accession>A0A8H8RW66</accession>
<dbReference type="EMBL" id="QGMI01000348">
    <property type="protein sequence ID" value="TVY42131.1"/>
    <property type="molecule type" value="Genomic_DNA"/>
</dbReference>
<keyword evidence="1" id="KW-0812">Transmembrane</keyword>
<dbReference type="SUPFAM" id="SSF143744">
    <property type="entry name" value="GlcG-like"/>
    <property type="match status" value="1"/>
</dbReference>
<dbReference type="InterPro" id="IPR052517">
    <property type="entry name" value="GlcG_carb_metab_protein"/>
</dbReference>
<dbReference type="Pfam" id="PF03928">
    <property type="entry name" value="HbpS-like"/>
    <property type="match status" value="1"/>
</dbReference>
<dbReference type="Proteomes" id="UP000443090">
    <property type="component" value="Unassembled WGS sequence"/>
</dbReference>
<evidence type="ECO:0000256" key="1">
    <source>
        <dbReference type="SAM" id="Phobius"/>
    </source>
</evidence>
<sequence length="183" mass="18915">MPSSTTTTTKTLQTLTLRGAKIALAASEARATAMNLDMNIAIVDASTHLLAFSRMENAKITSIGIAMDKAFTAAGHRVGTHTYKDAVFLSFLGLFEGFLYMCLFVASLGPGGPAYGLGNTNGGRFTTFGGGLPILNEKGEVVGGIGASTGTPAQDQEVVAAGKEAIERVLREESGGGKLKAKL</sequence>
<evidence type="ECO:0000313" key="2">
    <source>
        <dbReference type="EMBL" id="TVY42131.1"/>
    </source>
</evidence>
<keyword evidence="1" id="KW-1133">Transmembrane helix</keyword>
<comment type="caution">
    <text evidence="2">The sequence shown here is derived from an EMBL/GenBank/DDBJ whole genome shotgun (WGS) entry which is preliminary data.</text>
</comment>
<name>A0A8H8RW66_9HELO</name>
<reference evidence="2 3" key="1">
    <citation type="submission" date="2018-05" db="EMBL/GenBank/DDBJ databases">
        <title>Genome sequencing and assembly of the regulated plant pathogen Lachnellula willkommii and related sister species for the development of diagnostic species identification markers.</title>
        <authorList>
            <person name="Giroux E."/>
            <person name="Bilodeau G."/>
        </authorList>
    </citation>
    <scope>NUCLEOTIDE SEQUENCE [LARGE SCALE GENOMIC DNA]</scope>
    <source>
        <strain evidence="2 3">CBS 160.35</strain>
    </source>
</reference>
<proteinExistence type="predicted"/>
<dbReference type="InterPro" id="IPR038084">
    <property type="entry name" value="PduO/GlcC-like_sf"/>
</dbReference>
<gene>
    <name evidence="2" type="primary">YDHY</name>
    <name evidence="2" type="ORF">LOCC1_G004530</name>
</gene>
<protein>
    <submittedName>
        <fullName evidence="2">Putative 15.0 kDa protein in dhaT-dhaS intergenic region</fullName>
    </submittedName>
</protein>
<dbReference type="PANTHER" id="PTHR34309:SF1">
    <property type="entry name" value="PROTEIN GLCG"/>
    <property type="match status" value="1"/>
</dbReference>
<feature type="transmembrane region" description="Helical" evidence="1">
    <location>
        <begin position="86"/>
        <end position="108"/>
    </location>
</feature>
<organism evidence="2 3">
    <name type="scientific">Lachnellula occidentalis</name>
    <dbReference type="NCBI Taxonomy" id="215460"/>
    <lineage>
        <taxon>Eukaryota</taxon>
        <taxon>Fungi</taxon>
        <taxon>Dikarya</taxon>
        <taxon>Ascomycota</taxon>
        <taxon>Pezizomycotina</taxon>
        <taxon>Leotiomycetes</taxon>
        <taxon>Helotiales</taxon>
        <taxon>Lachnaceae</taxon>
        <taxon>Lachnellula</taxon>
    </lineage>
</organism>
<dbReference type="InterPro" id="IPR005624">
    <property type="entry name" value="PduO/GlcC-like"/>
</dbReference>
<dbReference type="Gene3D" id="3.30.450.150">
    <property type="entry name" value="Haem-degrading domain"/>
    <property type="match status" value="1"/>
</dbReference>
<dbReference type="PANTHER" id="PTHR34309">
    <property type="entry name" value="SLR1406 PROTEIN"/>
    <property type="match status" value="1"/>
</dbReference>
<evidence type="ECO:0000313" key="3">
    <source>
        <dbReference type="Proteomes" id="UP000443090"/>
    </source>
</evidence>
<keyword evidence="1" id="KW-0472">Membrane</keyword>
<dbReference type="OrthoDB" id="2276076at2759"/>